<dbReference type="Pfam" id="PF00464">
    <property type="entry name" value="SHMT"/>
    <property type="match status" value="1"/>
</dbReference>
<evidence type="ECO:0000256" key="5">
    <source>
        <dbReference type="ARBA" id="ARBA00011738"/>
    </source>
</evidence>
<dbReference type="Gene3D" id="3.90.1150.10">
    <property type="entry name" value="Aspartate Aminotransferase, domain 1"/>
    <property type="match status" value="1"/>
</dbReference>
<evidence type="ECO:0000256" key="3">
    <source>
        <dbReference type="ARBA" id="ARBA00004496"/>
    </source>
</evidence>
<keyword evidence="7 11" id="KW-0554">One-carbon metabolism</keyword>
<dbReference type="InterPro" id="IPR049943">
    <property type="entry name" value="Ser_HO-MeTrfase-like"/>
</dbReference>
<dbReference type="InterPro" id="IPR015422">
    <property type="entry name" value="PyrdxlP-dep_Trfase_small"/>
</dbReference>
<dbReference type="GO" id="GO:0035999">
    <property type="term" value="P:tetrahydrofolate interconversion"/>
    <property type="evidence" value="ECO:0007669"/>
    <property type="project" value="UniProtKB-UniRule"/>
</dbReference>
<dbReference type="HAMAP" id="MF_00051">
    <property type="entry name" value="SHMT"/>
    <property type="match status" value="1"/>
</dbReference>
<dbReference type="FunFam" id="3.90.1150.10:FF:000003">
    <property type="entry name" value="Serine hydroxymethyltransferase"/>
    <property type="match status" value="1"/>
</dbReference>
<evidence type="ECO:0000313" key="15">
    <source>
        <dbReference type="Proteomes" id="UP001246473"/>
    </source>
</evidence>
<feature type="binding site" evidence="11">
    <location>
        <begin position="355"/>
        <end position="357"/>
    </location>
    <ligand>
        <name>(6S)-5,6,7,8-tetrahydrofolate</name>
        <dbReference type="ChEBI" id="CHEBI:57453"/>
    </ligand>
</feature>
<dbReference type="GO" id="GO:0005829">
    <property type="term" value="C:cytosol"/>
    <property type="evidence" value="ECO:0007669"/>
    <property type="project" value="TreeGrafter"/>
</dbReference>
<dbReference type="CDD" id="cd00378">
    <property type="entry name" value="SHMT"/>
    <property type="match status" value="1"/>
</dbReference>
<evidence type="ECO:0000256" key="4">
    <source>
        <dbReference type="ARBA" id="ARBA00006376"/>
    </source>
</evidence>
<dbReference type="NCBIfam" id="NF000586">
    <property type="entry name" value="PRK00011.1"/>
    <property type="match status" value="1"/>
</dbReference>
<evidence type="ECO:0000313" key="14">
    <source>
        <dbReference type="EMBL" id="MDT8843121.1"/>
    </source>
</evidence>
<sequence>MFSKGQTIAGFDPELSDAMRLERQRQEDHIELIASENYTSPRVLEAQGSVLTNKYAEGYPGKRYYGGCEHVDVVESLAIARAKQLFGADYANVQPHSGSQANAAVYLALLTPGDTILGMSLAHGGHLTHGAKVSFSGKLYNAVQYGVDTRTGLIDYDEVERLAVEHKPKMIVAGFSAYSRVLDFARFRQIADLVGAYLFVDMAHVAGLVAADLYPNPVPFADIVTTTTHKTLRGPRGGLILAKANVDIEKKLNSMVFPGTQGGPLMHVIAAKAVAFREALGSDFVEYQKQTLANARAMVSVFVERGYDVVSGGTDDHLFLVDLVAKEITGKDADAALGRAHITVNKNAVPNDPQSPFVTSGIRIGTPAITTRGFREADAVLTAALICDVLDNLGDAQVEERVREQVSKLCARLPVYAGL</sequence>
<dbReference type="FunFam" id="3.40.640.10:FF:000001">
    <property type="entry name" value="Serine hydroxymethyltransferase"/>
    <property type="match status" value="1"/>
</dbReference>
<protein>
    <recommendedName>
        <fullName evidence="11">Serine hydroxymethyltransferase</fullName>
        <shortName evidence="11">SHMT</shortName>
        <shortName evidence="11">Serine methylase</shortName>
        <ecNumber evidence="11">2.1.2.1</ecNumber>
    </recommendedName>
</protein>
<evidence type="ECO:0000256" key="6">
    <source>
        <dbReference type="ARBA" id="ARBA00022490"/>
    </source>
</evidence>
<dbReference type="Gene3D" id="3.40.640.10">
    <property type="entry name" value="Type I PLP-dependent aspartate aminotransferase-like (Major domain)"/>
    <property type="match status" value="1"/>
</dbReference>
<evidence type="ECO:0000256" key="10">
    <source>
        <dbReference type="ARBA" id="ARBA00022898"/>
    </source>
</evidence>
<dbReference type="InterPro" id="IPR015421">
    <property type="entry name" value="PyrdxlP-dep_Trfase_major"/>
</dbReference>
<dbReference type="GO" id="GO:0019264">
    <property type="term" value="P:glycine biosynthetic process from serine"/>
    <property type="evidence" value="ECO:0007669"/>
    <property type="project" value="UniProtKB-UniRule"/>
</dbReference>
<dbReference type="InterPro" id="IPR015424">
    <property type="entry name" value="PyrdxlP-dep_Trfase"/>
</dbReference>
<dbReference type="GO" id="GO:0030170">
    <property type="term" value="F:pyridoxal phosphate binding"/>
    <property type="evidence" value="ECO:0007669"/>
    <property type="project" value="UniProtKB-UniRule"/>
</dbReference>
<feature type="binding site" evidence="11">
    <location>
        <position position="121"/>
    </location>
    <ligand>
        <name>(6S)-5,6,7,8-tetrahydrofolate</name>
        <dbReference type="ChEBI" id="CHEBI:57453"/>
    </ligand>
</feature>
<dbReference type="InterPro" id="IPR039429">
    <property type="entry name" value="SHMT-like_dom"/>
</dbReference>
<evidence type="ECO:0000259" key="13">
    <source>
        <dbReference type="Pfam" id="PF00464"/>
    </source>
</evidence>
<evidence type="ECO:0000256" key="11">
    <source>
        <dbReference type="HAMAP-Rule" id="MF_00051"/>
    </source>
</evidence>
<feature type="domain" description="Serine hydroxymethyltransferase-like" evidence="13">
    <location>
        <begin position="10"/>
        <end position="382"/>
    </location>
</feature>
<dbReference type="InterPro" id="IPR019798">
    <property type="entry name" value="Ser_HO-MeTrfase_PLP_BS"/>
</dbReference>
<gene>
    <name evidence="11" type="primary">glyA</name>
    <name evidence="14" type="ORF">ParKJ_37430</name>
</gene>
<comment type="caution">
    <text evidence="11">Lacks conserved residue(s) required for the propagation of feature annotation.</text>
</comment>
<comment type="catalytic activity">
    <reaction evidence="1 11">
        <text>(6R)-5,10-methylene-5,6,7,8-tetrahydrofolate + glycine + H2O = (6S)-5,6,7,8-tetrahydrofolate + L-serine</text>
        <dbReference type="Rhea" id="RHEA:15481"/>
        <dbReference type="ChEBI" id="CHEBI:15377"/>
        <dbReference type="ChEBI" id="CHEBI:15636"/>
        <dbReference type="ChEBI" id="CHEBI:33384"/>
        <dbReference type="ChEBI" id="CHEBI:57305"/>
        <dbReference type="ChEBI" id="CHEBI:57453"/>
        <dbReference type="EC" id="2.1.2.1"/>
    </reaction>
</comment>
<comment type="cofactor">
    <cofactor evidence="2 11 12">
        <name>pyridoxal 5'-phosphate</name>
        <dbReference type="ChEBI" id="CHEBI:597326"/>
    </cofactor>
</comment>
<comment type="subcellular location">
    <subcellularLocation>
        <location evidence="3 11">Cytoplasm</location>
    </subcellularLocation>
</comment>
<reference evidence="14" key="1">
    <citation type="submission" date="2022-08" db="EMBL/GenBank/DDBJ databases">
        <authorList>
            <person name="Kim S.-J."/>
        </authorList>
    </citation>
    <scope>NUCLEOTIDE SEQUENCE</scope>
    <source>
        <strain evidence="14">KJ</strain>
    </source>
</reference>
<comment type="subunit">
    <text evidence="5 11">Homodimer.</text>
</comment>
<evidence type="ECO:0000256" key="7">
    <source>
        <dbReference type="ARBA" id="ARBA00022563"/>
    </source>
</evidence>
<dbReference type="PANTHER" id="PTHR11680">
    <property type="entry name" value="SERINE HYDROXYMETHYLTRANSFERASE"/>
    <property type="match status" value="1"/>
</dbReference>
<feature type="modified residue" description="N6-(pyridoxal phosphate)lysine" evidence="11 12">
    <location>
        <position position="230"/>
    </location>
</feature>
<evidence type="ECO:0000256" key="9">
    <source>
        <dbReference type="ARBA" id="ARBA00022679"/>
    </source>
</evidence>
<dbReference type="Proteomes" id="UP001246473">
    <property type="component" value="Unassembled WGS sequence"/>
</dbReference>
<proteinExistence type="inferred from homology"/>
<feature type="binding site" evidence="11">
    <location>
        <begin position="125"/>
        <end position="127"/>
    </location>
    <ligand>
        <name>(6S)-5,6,7,8-tetrahydrofolate</name>
        <dbReference type="ChEBI" id="CHEBI:57453"/>
    </ligand>
</feature>
<comment type="similarity">
    <text evidence="4 11">Belongs to the SHMT family.</text>
</comment>
<keyword evidence="6 11" id="KW-0963">Cytoplasm</keyword>
<dbReference type="InterPro" id="IPR001085">
    <property type="entry name" value="Ser_HO-MeTrfase"/>
</dbReference>
<dbReference type="PROSITE" id="PS00096">
    <property type="entry name" value="SHMT"/>
    <property type="match status" value="1"/>
</dbReference>
<dbReference type="GO" id="GO:0004372">
    <property type="term" value="F:glycine hydroxymethyltransferase activity"/>
    <property type="evidence" value="ECO:0007669"/>
    <property type="project" value="UniProtKB-UniRule"/>
</dbReference>
<comment type="pathway">
    <text evidence="11">One-carbon metabolism; tetrahydrofolate interconversion.</text>
</comment>
<keyword evidence="9 11" id="KW-0808">Transferase</keyword>
<comment type="caution">
    <text evidence="14">The sequence shown here is derived from an EMBL/GenBank/DDBJ whole genome shotgun (WGS) entry which is preliminary data.</text>
</comment>
<dbReference type="SUPFAM" id="SSF53383">
    <property type="entry name" value="PLP-dependent transferases"/>
    <property type="match status" value="1"/>
</dbReference>
<dbReference type="AlphaFoldDB" id="A0AAP5QFA8"/>
<evidence type="ECO:0000256" key="12">
    <source>
        <dbReference type="PIRSR" id="PIRSR000412-50"/>
    </source>
</evidence>
<dbReference type="PIRSF" id="PIRSF000412">
    <property type="entry name" value="SHMT"/>
    <property type="match status" value="1"/>
</dbReference>
<accession>A0AAP5QFA8</accession>
<dbReference type="EMBL" id="JANSLM010000021">
    <property type="protein sequence ID" value="MDT8843121.1"/>
    <property type="molecule type" value="Genomic_DNA"/>
</dbReference>
<dbReference type="EC" id="2.1.2.1" evidence="11"/>
<evidence type="ECO:0000256" key="8">
    <source>
        <dbReference type="ARBA" id="ARBA00022605"/>
    </source>
</evidence>
<comment type="pathway">
    <text evidence="11">Amino-acid biosynthesis; glycine biosynthesis; glycine from L-serine: step 1/1.</text>
</comment>
<comment type="function">
    <text evidence="11">Catalyzes the reversible interconversion of serine and glycine with tetrahydrofolate (THF) serving as the one-carbon carrier. This reaction serves as the major source of one-carbon groups required for the biosynthesis of purines, thymidylate, methionine, and other important biomolecules. Also exhibits THF-independent aldolase activity toward beta-hydroxyamino acids, producing glycine and aldehydes, via a retro-aldol mechanism.</text>
</comment>
<keyword evidence="8 11" id="KW-0028">Amino-acid biosynthesis</keyword>
<evidence type="ECO:0000256" key="2">
    <source>
        <dbReference type="ARBA" id="ARBA00001933"/>
    </source>
</evidence>
<name>A0AAP5QFA8_9BURK</name>
<evidence type="ECO:0000256" key="1">
    <source>
        <dbReference type="ARBA" id="ARBA00001528"/>
    </source>
</evidence>
<dbReference type="PANTHER" id="PTHR11680:SF50">
    <property type="entry name" value="SERINE HYDROXYMETHYLTRANSFERASE"/>
    <property type="match status" value="1"/>
</dbReference>
<dbReference type="RefSeq" id="WP_315697513.1">
    <property type="nucleotide sequence ID" value="NZ_JANSLM010000021.1"/>
</dbReference>
<feature type="site" description="Plays an important role in substrate specificity" evidence="11">
    <location>
        <position position="229"/>
    </location>
</feature>
<keyword evidence="10 11" id="KW-0663">Pyridoxal phosphate</keyword>
<organism evidence="14 15">
    <name type="scientific">Paraburkholderia fungorum</name>
    <dbReference type="NCBI Taxonomy" id="134537"/>
    <lineage>
        <taxon>Bacteria</taxon>
        <taxon>Pseudomonadati</taxon>
        <taxon>Pseudomonadota</taxon>
        <taxon>Betaproteobacteria</taxon>
        <taxon>Burkholderiales</taxon>
        <taxon>Burkholderiaceae</taxon>
        <taxon>Paraburkholderia</taxon>
    </lineage>
</organism>